<dbReference type="Pfam" id="PF00535">
    <property type="entry name" value="Glycos_transf_2"/>
    <property type="match status" value="1"/>
</dbReference>
<comment type="similarity">
    <text evidence="2">Belongs to the glycosyltransferase 2 family.</text>
</comment>
<comment type="pathway">
    <text evidence="1">Cell wall biogenesis; cell wall polysaccharide biosynthesis.</text>
</comment>
<evidence type="ECO:0000313" key="6">
    <source>
        <dbReference type="EMBL" id="GAA3751017.1"/>
    </source>
</evidence>
<accession>A0ABP7FXL4</accession>
<gene>
    <name evidence="6" type="ORF">GCM10022240_00310</name>
</gene>
<protein>
    <recommendedName>
        <fullName evidence="5">Glycosyltransferase 2-like domain-containing protein</fullName>
    </recommendedName>
</protein>
<dbReference type="EMBL" id="BAABAF010000001">
    <property type="protein sequence ID" value="GAA3751017.1"/>
    <property type="molecule type" value="Genomic_DNA"/>
</dbReference>
<dbReference type="Proteomes" id="UP001500540">
    <property type="component" value="Unassembled WGS sequence"/>
</dbReference>
<dbReference type="InterPro" id="IPR001173">
    <property type="entry name" value="Glyco_trans_2-like"/>
</dbReference>
<dbReference type="InterPro" id="IPR029044">
    <property type="entry name" value="Nucleotide-diphossugar_trans"/>
</dbReference>
<keyword evidence="4" id="KW-0808">Transferase</keyword>
<reference evidence="7" key="1">
    <citation type="journal article" date="2019" name="Int. J. Syst. Evol. Microbiol.">
        <title>The Global Catalogue of Microorganisms (GCM) 10K type strain sequencing project: providing services to taxonomists for standard genome sequencing and annotation.</title>
        <authorList>
            <consortium name="The Broad Institute Genomics Platform"/>
            <consortium name="The Broad Institute Genome Sequencing Center for Infectious Disease"/>
            <person name="Wu L."/>
            <person name="Ma J."/>
        </authorList>
    </citation>
    <scope>NUCLEOTIDE SEQUENCE [LARGE SCALE GENOMIC DNA]</scope>
    <source>
        <strain evidence="7">JCM 16950</strain>
    </source>
</reference>
<organism evidence="6 7">
    <name type="scientific">Microbacterium kribbense</name>
    <dbReference type="NCBI Taxonomy" id="433645"/>
    <lineage>
        <taxon>Bacteria</taxon>
        <taxon>Bacillati</taxon>
        <taxon>Actinomycetota</taxon>
        <taxon>Actinomycetes</taxon>
        <taxon>Micrococcales</taxon>
        <taxon>Microbacteriaceae</taxon>
        <taxon>Microbacterium</taxon>
    </lineage>
</organism>
<evidence type="ECO:0000256" key="3">
    <source>
        <dbReference type="ARBA" id="ARBA00022676"/>
    </source>
</evidence>
<feature type="domain" description="Glycosyltransferase 2-like" evidence="5">
    <location>
        <begin position="21"/>
        <end position="135"/>
    </location>
</feature>
<name>A0ABP7FXL4_9MICO</name>
<proteinExistence type="inferred from homology"/>
<dbReference type="Gene3D" id="3.90.550.10">
    <property type="entry name" value="Spore Coat Polysaccharide Biosynthesis Protein SpsA, Chain A"/>
    <property type="match status" value="1"/>
</dbReference>
<keyword evidence="7" id="KW-1185">Reference proteome</keyword>
<dbReference type="SUPFAM" id="SSF53448">
    <property type="entry name" value="Nucleotide-diphospho-sugar transferases"/>
    <property type="match status" value="1"/>
</dbReference>
<evidence type="ECO:0000256" key="4">
    <source>
        <dbReference type="ARBA" id="ARBA00022679"/>
    </source>
</evidence>
<evidence type="ECO:0000259" key="5">
    <source>
        <dbReference type="Pfam" id="PF00535"/>
    </source>
</evidence>
<dbReference type="PANTHER" id="PTHR43179">
    <property type="entry name" value="RHAMNOSYLTRANSFERASE WBBL"/>
    <property type="match status" value="1"/>
</dbReference>
<keyword evidence="3" id="KW-0328">Glycosyltransferase</keyword>
<sequence length="326" mass="35274">MAPVSAEAPSVSIVVAPRIGHDVTQCLRAVAAQTATRDDILLVGSGSDALMQLISEFPNARLVPAPLEATVSERRRLGARTATRDIVAFLDDDLVVDAGWLAALREAAADVAVAAFCGPVRVGRTPVGVTYRTNEIGRMLADGRLTGGFDLDPGQPVDVDDVPSANYAVRRTDLDAVGGIDARFPDAGRYADTDLAVRLRLAGRRIMYIPEAAGARPTPPHRRVSLRSLYQRRRAHMTMLAARVGVFSPTARYYAAGVLRDQRQRLREAAVLTTAYRDRADGTRRPWRRRLDAPVPVAAAAMEMAGIVAGAVQGTRWRHASRRPRG</sequence>
<evidence type="ECO:0000256" key="2">
    <source>
        <dbReference type="ARBA" id="ARBA00006739"/>
    </source>
</evidence>
<comment type="caution">
    <text evidence="6">The sequence shown here is derived from an EMBL/GenBank/DDBJ whole genome shotgun (WGS) entry which is preliminary data.</text>
</comment>
<evidence type="ECO:0000313" key="7">
    <source>
        <dbReference type="Proteomes" id="UP001500540"/>
    </source>
</evidence>
<dbReference type="PANTHER" id="PTHR43179:SF12">
    <property type="entry name" value="GALACTOFURANOSYLTRANSFERASE GLFT2"/>
    <property type="match status" value="1"/>
</dbReference>
<evidence type="ECO:0000256" key="1">
    <source>
        <dbReference type="ARBA" id="ARBA00004776"/>
    </source>
</evidence>